<organism evidence="11 12">
    <name type="scientific">Devosia nanyangense</name>
    <dbReference type="NCBI Taxonomy" id="1228055"/>
    <lineage>
        <taxon>Bacteria</taxon>
        <taxon>Pseudomonadati</taxon>
        <taxon>Pseudomonadota</taxon>
        <taxon>Alphaproteobacteria</taxon>
        <taxon>Hyphomicrobiales</taxon>
        <taxon>Devosiaceae</taxon>
        <taxon>Devosia</taxon>
    </lineage>
</organism>
<name>A0A933NZD7_9HYPH</name>
<keyword evidence="7 9" id="KW-1133">Transmembrane helix</keyword>
<feature type="transmembrane region" description="Helical" evidence="9">
    <location>
        <begin position="24"/>
        <end position="46"/>
    </location>
</feature>
<dbReference type="GO" id="GO:0022857">
    <property type="term" value="F:transmembrane transporter activity"/>
    <property type="evidence" value="ECO:0007669"/>
    <property type="project" value="InterPro"/>
</dbReference>
<evidence type="ECO:0000256" key="6">
    <source>
        <dbReference type="ARBA" id="ARBA00022970"/>
    </source>
</evidence>
<protein>
    <submittedName>
        <fullName evidence="11">Amino acid ABC transporter permease</fullName>
    </submittedName>
</protein>
<dbReference type="InterPro" id="IPR000515">
    <property type="entry name" value="MetI-like"/>
</dbReference>
<evidence type="ECO:0000313" key="12">
    <source>
        <dbReference type="Proteomes" id="UP000782610"/>
    </source>
</evidence>
<dbReference type="InterPro" id="IPR035906">
    <property type="entry name" value="MetI-like_sf"/>
</dbReference>
<dbReference type="GO" id="GO:0006865">
    <property type="term" value="P:amino acid transport"/>
    <property type="evidence" value="ECO:0007669"/>
    <property type="project" value="UniProtKB-KW"/>
</dbReference>
<keyword evidence="8 9" id="KW-0472">Membrane</keyword>
<dbReference type="NCBIfam" id="TIGR01726">
    <property type="entry name" value="HEQRo_perm_3TM"/>
    <property type="match status" value="1"/>
</dbReference>
<keyword evidence="3 9" id="KW-0813">Transport</keyword>
<keyword evidence="6" id="KW-0029">Amino-acid transport</keyword>
<keyword evidence="4" id="KW-1003">Cell membrane</keyword>
<dbReference type="Pfam" id="PF00528">
    <property type="entry name" value="BPD_transp_1"/>
    <property type="match status" value="1"/>
</dbReference>
<evidence type="ECO:0000256" key="3">
    <source>
        <dbReference type="ARBA" id="ARBA00022448"/>
    </source>
</evidence>
<dbReference type="CDD" id="cd06261">
    <property type="entry name" value="TM_PBP2"/>
    <property type="match status" value="2"/>
</dbReference>
<dbReference type="EMBL" id="JACRAF010000040">
    <property type="protein sequence ID" value="MBI4922971.1"/>
    <property type="molecule type" value="Genomic_DNA"/>
</dbReference>
<dbReference type="Gene3D" id="1.10.3720.10">
    <property type="entry name" value="MetI-like"/>
    <property type="match status" value="2"/>
</dbReference>
<evidence type="ECO:0000256" key="2">
    <source>
        <dbReference type="ARBA" id="ARBA00010072"/>
    </source>
</evidence>
<dbReference type="PROSITE" id="PS50928">
    <property type="entry name" value="ABC_TM1"/>
    <property type="match status" value="1"/>
</dbReference>
<feature type="transmembrane region" description="Helical" evidence="9">
    <location>
        <begin position="82"/>
        <end position="103"/>
    </location>
</feature>
<feature type="domain" description="ABC transmembrane type-1" evidence="10">
    <location>
        <begin position="90"/>
        <end position="383"/>
    </location>
</feature>
<comment type="subcellular location">
    <subcellularLocation>
        <location evidence="1">Cell inner membrane</location>
        <topology evidence="1">Multi-pass membrane protein</topology>
    </subcellularLocation>
    <subcellularLocation>
        <location evidence="9">Cell membrane</location>
        <topology evidence="9">Multi-pass membrane protein</topology>
    </subcellularLocation>
</comment>
<evidence type="ECO:0000256" key="5">
    <source>
        <dbReference type="ARBA" id="ARBA00022692"/>
    </source>
</evidence>
<evidence type="ECO:0000313" key="11">
    <source>
        <dbReference type="EMBL" id="MBI4922971.1"/>
    </source>
</evidence>
<evidence type="ECO:0000256" key="9">
    <source>
        <dbReference type="RuleBase" id="RU363032"/>
    </source>
</evidence>
<keyword evidence="5 9" id="KW-0812">Transmembrane</keyword>
<comment type="similarity">
    <text evidence="2">Belongs to the binding-protein-dependent transport system permease family. HisMQ subfamily.</text>
</comment>
<feature type="transmembrane region" description="Helical" evidence="9">
    <location>
        <begin position="263"/>
        <end position="282"/>
    </location>
</feature>
<dbReference type="SUPFAM" id="SSF161098">
    <property type="entry name" value="MetI-like"/>
    <property type="match status" value="2"/>
</dbReference>
<dbReference type="Proteomes" id="UP000782610">
    <property type="component" value="Unassembled WGS sequence"/>
</dbReference>
<proteinExistence type="inferred from homology"/>
<accession>A0A933NZD7</accession>
<dbReference type="GO" id="GO:0043190">
    <property type="term" value="C:ATP-binding cassette (ABC) transporter complex"/>
    <property type="evidence" value="ECO:0007669"/>
    <property type="project" value="InterPro"/>
</dbReference>
<sequence>MTTTAAHLDPPRTAFLNDPVVRGVIYQIIVAGLVVALFVFILSNAVQNLVAQNKTMGFDFLNQVAGFDIFFKLIPYDRASSYWGAFAVGLLNTLLVAFVGIILATIWGFILGIARLSSNLIISWLATIYIETLRNIPLLLQLYFWYFAVLKTMPNVKQSFVYFDTFVLNKRGFFVPWPVLDDRFIYAVGATVVAIVAAFAVRRWALRRLEATGKRFPVGWTNLGILIVVPVAGYLLSGSHVTFSIPVLKGFNYEGGEDLPPELVALVMGLVLYTATFIAEIVRAGILAVNKGQTEAAASLGLREGDRLRLVVVPQAMRVIIPPLTSQYLNLTKNSSLGAAVGFPELVNVFAGTALNQTGRAIEIISLTMLVYLTFSLGTSALMNIYNARVALKER</sequence>
<evidence type="ECO:0000256" key="7">
    <source>
        <dbReference type="ARBA" id="ARBA00022989"/>
    </source>
</evidence>
<dbReference type="InterPro" id="IPR043429">
    <property type="entry name" value="ArtM/GltK/GlnP/TcyL/YhdX-like"/>
</dbReference>
<gene>
    <name evidence="11" type="ORF">HY834_14600</name>
</gene>
<reference evidence="11" key="1">
    <citation type="submission" date="2020-07" db="EMBL/GenBank/DDBJ databases">
        <title>Huge and variable diversity of episymbiotic CPR bacteria and DPANN archaea in groundwater ecosystems.</title>
        <authorList>
            <person name="He C.Y."/>
            <person name="Keren R."/>
            <person name="Whittaker M."/>
            <person name="Farag I.F."/>
            <person name="Doudna J."/>
            <person name="Cate J.H.D."/>
            <person name="Banfield J.F."/>
        </authorList>
    </citation>
    <scope>NUCLEOTIDE SEQUENCE</scope>
    <source>
        <strain evidence="11">NC_groundwater_1586_Pr3_B-0.1um_66_15</strain>
    </source>
</reference>
<feature type="transmembrane region" description="Helical" evidence="9">
    <location>
        <begin position="183"/>
        <end position="201"/>
    </location>
</feature>
<evidence type="ECO:0000256" key="1">
    <source>
        <dbReference type="ARBA" id="ARBA00004429"/>
    </source>
</evidence>
<comment type="caution">
    <text evidence="11">The sequence shown here is derived from an EMBL/GenBank/DDBJ whole genome shotgun (WGS) entry which is preliminary data.</text>
</comment>
<evidence type="ECO:0000256" key="4">
    <source>
        <dbReference type="ARBA" id="ARBA00022475"/>
    </source>
</evidence>
<dbReference type="PANTHER" id="PTHR30614">
    <property type="entry name" value="MEMBRANE COMPONENT OF AMINO ACID ABC TRANSPORTER"/>
    <property type="match status" value="1"/>
</dbReference>
<feature type="transmembrane region" description="Helical" evidence="9">
    <location>
        <begin position="222"/>
        <end position="243"/>
    </location>
</feature>
<dbReference type="AlphaFoldDB" id="A0A933NZD7"/>
<evidence type="ECO:0000256" key="8">
    <source>
        <dbReference type="ARBA" id="ARBA00023136"/>
    </source>
</evidence>
<dbReference type="PANTHER" id="PTHR30614:SF37">
    <property type="entry name" value="AMINO-ACID ABC TRANSPORTER PERMEASE PROTEIN YHDX-RELATED"/>
    <property type="match status" value="1"/>
</dbReference>
<dbReference type="InterPro" id="IPR010065">
    <property type="entry name" value="AA_ABC_transptr_permease_3TM"/>
</dbReference>
<feature type="transmembrane region" description="Helical" evidence="9">
    <location>
        <begin position="364"/>
        <end position="386"/>
    </location>
</feature>
<evidence type="ECO:0000259" key="10">
    <source>
        <dbReference type="PROSITE" id="PS50928"/>
    </source>
</evidence>